<reference evidence="8 9" key="1">
    <citation type="submission" date="2024-04" db="EMBL/GenBank/DDBJ databases">
        <authorList>
            <consortium name="Genoscope - CEA"/>
            <person name="William W."/>
        </authorList>
    </citation>
    <scope>NUCLEOTIDE SEQUENCE [LARGE SCALE GENOMIC DNA]</scope>
</reference>
<dbReference type="AlphaFoldDB" id="A0AAV2H8D6"/>
<keyword evidence="6" id="KW-0732">Signal</keyword>
<dbReference type="Gene3D" id="2.130.10.10">
    <property type="entry name" value="YVTN repeat-like/Quinoprotein amine dehydrogenase"/>
    <property type="match status" value="1"/>
</dbReference>
<evidence type="ECO:0000256" key="2">
    <source>
        <dbReference type="ARBA" id="ARBA00022692"/>
    </source>
</evidence>
<dbReference type="InterPro" id="IPR056376">
    <property type="entry name" value="DEX1_C"/>
</dbReference>
<feature type="signal peptide" evidence="6">
    <location>
        <begin position="1"/>
        <end position="24"/>
    </location>
</feature>
<keyword evidence="3 5" id="KW-1133">Transmembrane helix</keyword>
<protein>
    <recommendedName>
        <fullName evidence="7">DEX1 C-terminal domain-containing protein</fullName>
    </recommendedName>
</protein>
<dbReference type="InterPro" id="IPR028994">
    <property type="entry name" value="Integrin_alpha_N"/>
</dbReference>
<comment type="subcellular location">
    <subcellularLocation>
        <location evidence="1">Membrane</location>
        <topology evidence="1">Single-pass membrane protein</topology>
    </subcellularLocation>
</comment>
<sequence>MLVYLLKFFEVIVFSLIVCDPCLAEEGILSKQQSAHIQRRCPYTLRRLWQTDISSFPFAAVPLLTDIDGDGGLDIVAAPFGETLAVIEGETGKHLHDSGWPQHNLDKSVHSSPLLYDIDDDGISEILFVTSQGEGLFYSAVGQALPMYTFQLQSAYVNFNWNKEGKNVNYTNIHKHVLNKETPDHTALDPHVLSSPVLFEMRYLAIPISYFLSEDDYDHQDIGESLGNTSSESNIYISAMAVLDLKKLQTVTEAPGKKHEKGSESYTQIFFLEISEAPVFSLFTPTVLDLDGNFGPPEIVIGLTSGSLFVLSTEGEHRTGFPKTLKNISGTVAAANLDDKDIDLELVVLDTRGRVSCLSSRTGHVLWTTEVGGTSFAGSQIVDMDLDGQLDVVVATDQGKVFALNGANGTVLPKYPYKAGRRISGRVLVTKFNALRGPYDLVFLSDDGILHILAGDHSCVSQTAIADTSFVDIITHNLVMMNHGIEFIVSTSDGSLICLGSGSESPVEEIVEEEYRLEFQKLANPSDIDSQNNFLFSINKPIVLIDEKTRYLKEVTGSSLDLYFSVHGAARGEQFKLQIFMGSTVVHKEQISDGSFPSLIKVRTPEKPGQAQVRVVIYDQYGFAYGDSIYFKFNQLILLDLQWLVLAPFIAMVIILLVNHGFPAKDLLPVTFPLKSK</sequence>
<dbReference type="InterPro" id="IPR045232">
    <property type="entry name" value="FAM234"/>
</dbReference>
<dbReference type="InterPro" id="IPR015943">
    <property type="entry name" value="WD40/YVTN_repeat-like_dom_sf"/>
</dbReference>
<evidence type="ECO:0000256" key="3">
    <source>
        <dbReference type="ARBA" id="ARBA00022989"/>
    </source>
</evidence>
<dbReference type="GO" id="GO:0016020">
    <property type="term" value="C:membrane"/>
    <property type="evidence" value="ECO:0007669"/>
    <property type="project" value="UniProtKB-SubCell"/>
</dbReference>
<dbReference type="SUPFAM" id="SSF69318">
    <property type="entry name" value="Integrin alpha N-terminal domain"/>
    <property type="match status" value="1"/>
</dbReference>
<keyword evidence="4 5" id="KW-0472">Membrane</keyword>
<feature type="domain" description="DEX1 C-terminal" evidence="7">
    <location>
        <begin position="543"/>
        <end position="634"/>
    </location>
</feature>
<keyword evidence="9" id="KW-1185">Reference proteome</keyword>
<proteinExistence type="predicted"/>
<feature type="transmembrane region" description="Helical" evidence="5">
    <location>
        <begin position="641"/>
        <end position="658"/>
    </location>
</feature>
<evidence type="ECO:0000313" key="9">
    <source>
        <dbReference type="Proteomes" id="UP001497497"/>
    </source>
</evidence>
<dbReference type="Pfam" id="PF23722">
    <property type="entry name" value="Beta-sand_DEX1"/>
    <property type="match status" value="1"/>
</dbReference>
<dbReference type="Proteomes" id="UP001497497">
    <property type="component" value="Unassembled WGS sequence"/>
</dbReference>
<evidence type="ECO:0000313" key="8">
    <source>
        <dbReference type="EMBL" id="CAL1529969.1"/>
    </source>
</evidence>
<dbReference type="PANTHER" id="PTHR21419:SF23">
    <property type="entry name" value="PROTEIN DEFECTIVE IN EXINE FORMATION 1"/>
    <property type="match status" value="1"/>
</dbReference>
<dbReference type="PANTHER" id="PTHR21419">
    <property type="match status" value="1"/>
</dbReference>
<evidence type="ECO:0000256" key="5">
    <source>
        <dbReference type="SAM" id="Phobius"/>
    </source>
</evidence>
<evidence type="ECO:0000256" key="6">
    <source>
        <dbReference type="SAM" id="SignalP"/>
    </source>
</evidence>
<accession>A0AAV2H8D6</accession>
<feature type="chain" id="PRO_5043976823" description="DEX1 C-terminal domain-containing protein" evidence="6">
    <location>
        <begin position="25"/>
        <end position="677"/>
    </location>
</feature>
<evidence type="ECO:0000256" key="4">
    <source>
        <dbReference type="ARBA" id="ARBA00023136"/>
    </source>
</evidence>
<comment type="caution">
    <text evidence="8">The sequence shown here is derived from an EMBL/GenBank/DDBJ whole genome shotgun (WGS) entry which is preliminary data.</text>
</comment>
<name>A0AAV2H8D6_LYMST</name>
<evidence type="ECO:0000256" key="1">
    <source>
        <dbReference type="ARBA" id="ARBA00004167"/>
    </source>
</evidence>
<keyword evidence="2 5" id="KW-0812">Transmembrane</keyword>
<organism evidence="8 9">
    <name type="scientific">Lymnaea stagnalis</name>
    <name type="common">Great pond snail</name>
    <name type="synonym">Helix stagnalis</name>
    <dbReference type="NCBI Taxonomy" id="6523"/>
    <lineage>
        <taxon>Eukaryota</taxon>
        <taxon>Metazoa</taxon>
        <taxon>Spiralia</taxon>
        <taxon>Lophotrochozoa</taxon>
        <taxon>Mollusca</taxon>
        <taxon>Gastropoda</taxon>
        <taxon>Heterobranchia</taxon>
        <taxon>Euthyneura</taxon>
        <taxon>Panpulmonata</taxon>
        <taxon>Hygrophila</taxon>
        <taxon>Lymnaeoidea</taxon>
        <taxon>Lymnaeidae</taxon>
        <taxon>Lymnaea</taxon>
    </lineage>
</organism>
<gene>
    <name evidence="8" type="ORF">GSLYS_00004102001</name>
</gene>
<evidence type="ECO:0000259" key="7">
    <source>
        <dbReference type="Pfam" id="PF23722"/>
    </source>
</evidence>
<dbReference type="EMBL" id="CAXITT010000059">
    <property type="protein sequence ID" value="CAL1529969.1"/>
    <property type="molecule type" value="Genomic_DNA"/>
</dbReference>